<dbReference type="AlphaFoldDB" id="A0A5L4NPU2"/>
<name>A0A5L4NPU2_CAMLA</name>
<organism evidence="1 2">
    <name type="scientific">Campylobacter lari</name>
    <dbReference type="NCBI Taxonomy" id="201"/>
    <lineage>
        <taxon>Bacteria</taxon>
        <taxon>Pseudomonadati</taxon>
        <taxon>Campylobacterota</taxon>
        <taxon>Epsilonproteobacteria</taxon>
        <taxon>Campylobacterales</taxon>
        <taxon>Campylobacteraceae</taxon>
        <taxon>Campylobacter</taxon>
    </lineage>
</organism>
<evidence type="ECO:0000313" key="2">
    <source>
        <dbReference type="Proteomes" id="UP000559808"/>
    </source>
</evidence>
<dbReference type="EMBL" id="AABOWU010000001">
    <property type="protein sequence ID" value="EAI3913525.1"/>
    <property type="molecule type" value="Genomic_DNA"/>
</dbReference>
<evidence type="ECO:0000313" key="1">
    <source>
        <dbReference type="EMBL" id="EAI3913525.1"/>
    </source>
</evidence>
<dbReference type="SUPFAM" id="SSF53756">
    <property type="entry name" value="UDP-Glycosyltransferase/glycogen phosphorylase"/>
    <property type="match status" value="1"/>
</dbReference>
<dbReference type="GO" id="GO:0016757">
    <property type="term" value="F:glycosyltransferase activity"/>
    <property type="evidence" value="ECO:0007669"/>
    <property type="project" value="InterPro"/>
</dbReference>
<gene>
    <name evidence="1" type="ORF">YZ34_00640</name>
</gene>
<comment type="caution">
    <text evidence="1">The sequence shown here is derived from an EMBL/GenBank/DDBJ whole genome shotgun (WGS) entry which is preliminary data.</text>
</comment>
<dbReference type="Pfam" id="PF01075">
    <property type="entry name" value="Glyco_transf_9"/>
    <property type="match status" value="1"/>
</dbReference>
<dbReference type="Gene3D" id="3.40.50.2000">
    <property type="entry name" value="Glycogen Phosphorylase B"/>
    <property type="match status" value="1"/>
</dbReference>
<sequence>MLNTKNINIVVPTYDKVHENFIVQIQKFDKELLNKIFIFKNDDNLLNLVEIISKTECLINPSTGTIHIASNLKIPTIGLYTKKDSILWYTYDKNYVFIDNLNEKNFNEIINQTVIKIEQYIKN</sequence>
<accession>A0A5L4NPU2</accession>
<dbReference type="Proteomes" id="UP000559808">
    <property type="component" value="Unassembled WGS sequence"/>
</dbReference>
<reference evidence="1 2" key="1">
    <citation type="submission" date="2018-05" db="EMBL/GenBank/DDBJ databases">
        <authorList>
            <consortium name="PulseNet: The National Subtyping Network for Foodborne Disease Surveillance"/>
            <person name="Tarr C.L."/>
            <person name="Trees E."/>
            <person name="Katz L.S."/>
            <person name="Carleton-Romer H.A."/>
            <person name="Stroika S."/>
            <person name="Kucerova Z."/>
            <person name="Roache K.F."/>
            <person name="Sabol A.L."/>
            <person name="Besser J."/>
            <person name="Gerner-Smidt P."/>
        </authorList>
    </citation>
    <scope>NUCLEOTIDE SEQUENCE [LARGE SCALE GENOMIC DNA]</scope>
    <source>
        <strain evidence="1 2">D6489</strain>
    </source>
</reference>
<dbReference type="InterPro" id="IPR002201">
    <property type="entry name" value="Glyco_trans_9"/>
</dbReference>
<proteinExistence type="predicted"/>
<protein>
    <submittedName>
        <fullName evidence="1">Uncharacterized protein</fullName>
    </submittedName>
</protein>